<dbReference type="PANTHER" id="PTHR18853:SF9">
    <property type="entry name" value="COILED-COIL DOMAIN-CONTAINING PROTEIN 27"/>
    <property type="match status" value="1"/>
</dbReference>
<keyword evidence="3" id="KW-1185">Reference proteome</keyword>
<feature type="coiled-coil region" evidence="1">
    <location>
        <begin position="191"/>
        <end position="235"/>
    </location>
</feature>
<feature type="compositionally biased region" description="Acidic residues" evidence="2">
    <location>
        <begin position="355"/>
        <end position="366"/>
    </location>
</feature>
<evidence type="ECO:0000313" key="3">
    <source>
        <dbReference type="Proteomes" id="UP001652642"/>
    </source>
</evidence>
<feature type="region of interest" description="Disordered" evidence="2">
    <location>
        <begin position="332"/>
        <end position="366"/>
    </location>
</feature>
<accession>A0ABM5EKU6</accession>
<dbReference type="PANTHER" id="PTHR18853">
    <property type="entry name" value="FORKHEAD-ASSOCIATED DOMAIN-CONTAINING PROTEIN 1-RELATED"/>
    <property type="match status" value="1"/>
</dbReference>
<keyword evidence="1" id="KW-0175">Coiled coil</keyword>
<protein>
    <submittedName>
        <fullName evidence="4">Coiled-coil domain-containing protein 27</fullName>
    </submittedName>
</protein>
<dbReference type="RefSeq" id="XP_072833779.1">
    <property type="nucleotide sequence ID" value="XM_072977678.1"/>
</dbReference>
<feature type="coiled-coil region" evidence="1">
    <location>
        <begin position="305"/>
        <end position="332"/>
    </location>
</feature>
<feature type="coiled-coil region" evidence="1">
    <location>
        <begin position="472"/>
        <end position="527"/>
    </location>
</feature>
<dbReference type="Proteomes" id="UP001652642">
    <property type="component" value="Chromosome 7"/>
</dbReference>
<dbReference type="GeneID" id="110086812"/>
<proteinExistence type="predicted"/>
<reference evidence="4" key="1">
    <citation type="submission" date="2025-08" db="UniProtKB">
        <authorList>
            <consortium name="RefSeq"/>
        </authorList>
    </citation>
    <scope>IDENTIFICATION</scope>
</reference>
<organism evidence="3 4">
    <name type="scientific">Pogona vitticeps</name>
    <name type="common">central bearded dragon</name>
    <dbReference type="NCBI Taxonomy" id="103695"/>
    <lineage>
        <taxon>Eukaryota</taxon>
        <taxon>Metazoa</taxon>
        <taxon>Chordata</taxon>
        <taxon>Craniata</taxon>
        <taxon>Vertebrata</taxon>
        <taxon>Euteleostomi</taxon>
        <taxon>Lepidosauria</taxon>
        <taxon>Squamata</taxon>
        <taxon>Bifurcata</taxon>
        <taxon>Unidentata</taxon>
        <taxon>Episquamata</taxon>
        <taxon>Toxicofera</taxon>
        <taxon>Iguania</taxon>
        <taxon>Acrodonta</taxon>
        <taxon>Agamidae</taxon>
        <taxon>Amphibolurinae</taxon>
        <taxon>Pogona</taxon>
    </lineage>
</organism>
<sequence length="616" mass="70452">MEKPVSLMRKGFNELQEMVSHTQQNPAWHPLSGSKINLSKSSKAVRLYYEKQAEDGVANPTVSGYTPEVEQLQKSFLMRPGCPRFSHRATSTAHLEGNFARTTGLPSNISTISLSSQISLDDWTSILQNADLLEGKTYARYCPVASTQSLCGLYRRKSRTDSGFPALHRQSHSGSRIPWYIAVLQEKDWSLQQLEEELAHLSRCEAESARKDEVISVLREEVEAMQKQLDQFQRSSFVIPVQTQEEEKSQVELATGEASTSRPRSRVVSLPATLDRRSIPEEFQKELGRLKLELAQKDKTLDSEVGLLNETLLKDQEALEQLEKEYMEIQEKGTLESGEEALPESDSKASKEIFEGETEPEVMEETEEELIIRKLLEFQRMNNDLYKELEKVKNDYDIATGAICSLQRQLSFEGSRLRRAHSEQALLQKELRERGDQLEAMSNKFCNLREERKHEEMMGSIERENYKLRQDVVELEGKLAEKSQLVDQTQSNINQLQAELTVNQHHIGKQLSRQNELQRQLEVLQRAEQQTRVMLESISARFERFRSKIIQATYSTPGSKSPQAEISDEEVLEALQKIITDRIDFHQMLKQKGVKVPSLSSEPSPSTPHKKKSTSR</sequence>
<evidence type="ECO:0000313" key="4">
    <source>
        <dbReference type="RefSeq" id="XP_072833779.1"/>
    </source>
</evidence>
<feature type="region of interest" description="Disordered" evidence="2">
    <location>
        <begin position="592"/>
        <end position="616"/>
    </location>
</feature>
<dbReference type="InterPro" id="IPR052642">
    <property type="entry name" value="CC-FHA_domain"/>
</dbReference>
<evidence type="ECO:0000256" key="1">
    <source>
        <dbReference type="SAM" id="Coils"/>
    </source>
</evidence>
<gene>
    <name evidence="4" type="primary">CCDC27</name>
</gene>
<evidence type="ECO:0000256" key="2">
    <source>
        <dbReference type="SAM" id="MobiDB-lite"/>
    </source>
</evidence>
<name>A0ABM5EKU6_9SAUR</name>
<feature type="compositionally biased region" description="Basic and acidic residues" evidence="2">
    <location>
        <begin position="345"/>
        <end position="354"/>
    </location>
</feature>